<proteinExistence type="predicted"/>
<name>A0A1I5GU56_PSUAM</name>
<dbReference type="OrthoDB" id="3578515at2"/>
<accession>A0A1I5GU56</accession>
<sequence length="139" mass="14657">MNQITTTSNTSTQNGRRGLRVSVLRAADGADYSAGGLSGRVTRVTLVGDLVDYYGGAVIAPDENAPAVRLIARAGMYGIAAPDLTRPDRVGPMASGAFIYSSDSRFRNLSAHLGCGGSAIPLHDRFETTEQYAALSNDY</sequence>
<protein>
    <submittedName>
        <fullName evidence="1">Uncharacterized protein</fullName>
    </submittedName>
</protein>
<organism evidence="1 2">
    <name type="scientific">Pseudonocardia ammonioxydans</name>
    <dbReference type="NCBI Taxonomy" id="260086"/>
    <lineage>
        <taxon>Bacteria</taxon>
        <taxon>Bacillati</taxon>
        <taxon>Actinomycetota</taxon>
        <taxon>Actinomycetes</taxon>
        <taxon>Pseudonocardiales</taxon>
        <taxon>Pseudonocardiaceae</taxon>
        <taxon>Pseudonocardia</taxon>
    </lineage>
</organism>
<dbReference type="Proteomes" id="UP000199614">
    <property type="component" value="Unassembled WGS sequence"/>
</dbReference>
<dbReference type="AlphaFoldDB" id="A0A1I5GU56"/>
<gene>
    <name evidence="1" type="ORF">SAMN05216207_10514</name>
</gene>
<evidence type="ECO:0000313" key="2">
    <source>
        <dbReference type="Proteomes" id="UP000199614"/>
    </source>
</evidence>
<keyword evidence="2" id="KW-1185">Reference proteome</keyword>
<dbReference type="RefSeq" id="WP_093354359.1">
    <property type="nucleotide sequence ID" value="NZ_FOUY01000051.1"/>
</dbReference>
<dbReference type="STRING" id="260086.SAMN05216207_10514"/>
<evidence type="ECO:0000313" key="1">
    <source>
        <dbReference type="EMBL" id="SFO39528.1"/>
    </source>
</evidence>
<dbReference type="EMBL" id="FOUY01000051">
    <property type="protein sequence ID" value="SFO39528.1"/>
    <property type="molecule type" value="Genomic_DNA"/>
</dbReference>
<reference evidence="1 2" key="1">
    <citation type="submission" date="2016-10" db="EMBL/GenBank/DDBJ databases">
        <authorList>
            <person name="de Groot N.N."/>
        </authorList>
    </citation>
    <scope>NUCLEOTIDE SEQUENCE [LARGE SCALE GENOMIC DNA]</scope>
    <source>
        <strain evidence="1 2">CGMCC 4.1877</strain>
    </source>
</reference>